<accession>A0A5C3PZZ5</accession>
<dbReference type="Proteomes" id="UP000305067">
    <property type="component" value="Unassembled WGS sequence"/>
</dbReference>
<feature type="compositionally biased region" description="Basic and acidic residues" evidence="1">
    <location>
        <begin position="375"/>
        <end position="384"/>
    </location>
</feature>
<proteinExistence type="predicted"/>
<feature type="region of interest" description="Disordered" evidence="1">
    <location>
        <begin position="555"/>
        <end position="600"/>
    </location>
</feature>
<dbReference type="AlphaFoldDB" id="A0A5C3PZZ5"/>
<evidence type="ECO:0000313" key="2">
    <source>
        <dbReference type="EMBL" id="TFK95242.1"/>
    </source>
</evidence>
<name>A0A5C3PZZ5_9AGAR</name>
<keyword evidence="3" id="KW-1185">Reference proteome</keyword>
<organism evidence="2 3">
    <name type="scientific">Pterulicium gracile</name>
    <dbReference type="NCBI Taxonomy" id="1884261"/>
    <lineage>
        <taxon>Eukaryota</taxon>
        <taxon>Fungi</taxon>
        <taxon>Dikarya</taxon>
        <taxon>Basidiomycota</taxon>
        <taxon>Agaricomycotina</taxon>
        <taxon>Agaricomycetes</taxon>
        <taxon>Agaricomycetidae</taxon>
        <taxon>Agaricales</taxon>
        <taxon>Pleurotineae</taxon>
        <taxon>Pterulaceae</taxon>
        <taxon>Pterulicium</taxon>
    </lineage>
</organism>
<feature type="region of interest" description="Disordered" evidence="1">
    <location>
        <begin position="222"/>
        <end position="260"/>
    </location>
</feature>
<evidence type="ECO:0000313" key="3">
    <source>
        <dbReference type="Proteomes" id="UP000305067"/>
    </source>
</evidence>
<dbReference type="EMBL" id="ML178900">
    <property type="protein sequence ID" value="TFK95242.1"/>
    <property type="molecule type" value="Genomic_DNA"/>
</dbReference>
<sequence length="779" mass="85087">MVPSPITQESSQSSEVGTTNISLYTLFCGSQTTANSTDTNRRQSRSAGCGSWIFSGATSLLSAGYPLWTVTNFAEQDVVADSGHDFVKGMNVVPVHRVFAAGFATRIVGGGRQSQAGPCCECVSEGVGCRDCGRPFGYRSKTCSAHIEGAVGLDGIRLRSGRFTYHFYEEATSCSSTPAFTVCVPRTSSQQHLTSTRRLSFGSRNLGVEGIPFMAFEITDTLHATPPFPHDGPSTSTSVDEEQRHSGLDTGPGPLTADMYPSFPLLRNNQAVPIPRRDRQHRHTTIRRLSTVDDEEDEDRMPGLTIIHDSDDGTWPLPARNPDYTEDWSQEYLSNMQAPTYIRPPASTWPIPTHGGMSGDVTVRTSNITAPTRQRHYDADDSDSHSMPGLRDVSDSSEDEDDGVDPESDSDDEYDDDYRNPRSRSTTPGMVDSRPLPYGSRARLDEIERRIQAQLAAEAAHLVHAGEAQTSSGALTFQPTGARLRWDPTSPYQHTADAADIGLTTIGRNVLNRQAGHAHHDSRRPGLVIDPRYNSNRRWIYMRNMDTLESTLLASRTQAQQMPSSSRTPAQPDPVASTSAASEPAALGRTPPTGDPSIEDEDKIEEDELGLDDSMPALVADIPWSPFGEPSATNRWGHTGTYDRPLPDFALMSHFNLRRPDAYDFQVDEAREDSHVLADGAGALLPNVTFFPPIGLALHARTSGILLPRSTLNPLASLEGYPNLGNAGLSSSDSEKEEEWVTRRASWLAWRDTPSADGGEGWDCRGTVLSGARRPWAAR</sequence>
<reference evidence="2 3" key="1">
    <citation type="journal article" date="2019" name="Nat. Ecol. Evol.">
        <title>Megaphylogeny resolves global patterns of mushroom evolution.</title>
        <authorList>
            <person name="Varga T."/>
            <person name="Krizsan K."/>
            <person name="Foldi C."/>
            <person name="Dima B."/>
            <person name="Sanchez-Garcia M."/>
            <person name="Sanchez-Ramirez S."/>
            <person name="Szollosi G.J."/>
            <person name="Szarkandi J.G."/>
            <person name="Papp V."/>
            <person name="Albert L."/>
            <person name="Andreopoulos W."/>
            <person name="Angelini C."/>
            <person name="Antonin V."/>
            <person name="Barry K.W."/>
            <person name="Bougher N.L."/>
            <person name="Buchanan P."/>
            <person name="Buyck B."/>
            <person name="Bense V."/>
            <person name="Catcheside P."/>
            <person name="Chovatia M."/>
            <person name="Cooper J."/>
            <person name="Damon W."/>
            <person name="Desjardin D."/>
            <person name="Finy P."/>
            <person name="Geml J."/>
            <person name="Haridas S."/>
            <person name="Hughes K."/>
            <person name="Justo A."/>
            <person name="Karasinski D."/>
            <person name="Kautmanova I."/>
            <person name="Kiss B."/>
            <person name="Kocsube S."/>
            <person name="Kotiranta H."/>
            <person name="LaButti K.M."/>
            <person name="Lechner B.E."/>
            <person name="Liimatainen K."/>
            <person name="Lipzen A."/>
            <person name="Lukacs Z."/>
            <person name="Mihaltcheva S."/>
            <person name="Morgado L.N."/>
            <person name="Niskanen T."/>
            <person name="Noordeloos M.E."/>
            <person name="Ohm R.A."/>
            <person name="Ortiz-Santana B."/>
            <person name="Ovrebo C."/>
            <person name="Racz N."/>
            <person name="Riley R."/>
            <person name="Savchenko A."/>
            <person name="Shiryaev A."/>
            <person name="Soop K."/>
            <person name="Spirin V."/>
            <person name="Szebenyi C."/>
            <person name="Tomsovsky M."/>
            <person name="Tulloss R.E."/>
            <person name="Uehling J."/>
            <person name="Grigoriev I.V."/>
            <person name="Vagvolgyi C."/>
            <person name="Papp T."/>
            <person name="Martin F.M."/>
            <person name="Miettinen O."/>
            <person name="Hibbett D.S."/>
            <person name="Nagy L.G."/>
        </authorList>
    </citation>
    <scope>NUCLEOTIDE SEQUENCE [LARGE SCALE GENOMIC DNA]</scope>
    <source>
        <strain evidence="2 3">CBS 309.79</strain>
    </source>
</reference>
<protein>
    <submittedName>
        <fullName evidence="2">Uncharacterized protein</fullName>
    </submittedName>
</protein>
<feature type="compositionally biased region" description="Acidic residues" evidence="1">
    <location>
        <begin position="395"/>
        <end position="416"/>
    </location>
</feature>
<feature type="region of interest" description="Disordered" evidence="1">
    <location>
        <begin position="369"/>
        <end position="438"/>
    </location>
</feature>
<feature type="region of interest" description="Disordered" evidence="1">
    <location>
        <begin position="344"/>
        <end position="363"/>
    </location>
</feature>
<gene>
    <name evidence="2" type="ORF">BDV98DRAFT_578084</name>
</gene>
<evidence type="ECO:0000256" key="1">
    <source>
        <dbReference type="SAM" id="MobiDB-lite"/>
    </source>
</evidence>
<feature type="compositionally biased region" description="Polar residues" evidence="1">
    <location>
        <begin position="555"/>
        <end position="569"/>
    </location>
</feature>